<keyword evidence="8" id="KW-1185">Reference proteome</keyword>
<dbReference type="EMBL" id="RRYP01007977">
    <property type="protein sequence ID" value="TNV80102.1"/>
    <property type="molecule type" value="Genomic_DNA"/>
</dbReference>
<feature type="domain" description="DNA-directed RNA polymerase RBP11-like dimerisation" evidence="6">
    <location>
        <begin position="30"/>
        <end position="100"/>
    </location>
</feature>
<reference evidence="7" key="1">
    <citation type="submission" date="2019-06" db="EMBL/GenBank/DDBJ databases">
        <authorList>
            <person name="Zheng W."/>
        </authorList>
    </citation>
    <scope>NUCLEOTIDE SEQUENCE</scope>
    <source>
        <strain evidence="7">QDHG01</strain>
    </source>
</reference>
<comment type="similarity">
    <text evidence="5">Belongs to the archaeal Rpo11/eukaryotic RPB11/RPC19 RNA polymerase subunit family.</text>
</comment>
<evidence type="ECO:0000256" key="2">
    <source>
        <dbReference type="ARBA" id="ARBA00022478"/>
    </source>
</evidence>
<dbReference type="Gene3D" id="3.30.1360.10">
    <property type="entry name" value="RNA polymerase, RBP11-like subunit"/>
    <property type="match status" value="1"/>
</dbReference>
<dbReference type="InterPro" id="IPR009025">
    <property type="entry name" value="RBP11-like_dimer"/>
</dbReference>
<dbReference type="Pfam" id="PF13656">
    <property type="entry name" value="RNA_pol_L_2"/>
    <property type="match status" value="1"/>
</dbReference>
<sequence length="127" mass="14012">MAAHIIPTAESIIHFKTTFEEDSKIRNQGTVTVRDEDHTLGNVVRHQLLLDKRVRFAGYKKPHPLEEFVEIKVQTTGEVSPIQAVIDASDRLVARMNTLTASVIAQVQLINGTTTLGGPAGEAMVYF</sequence>
<dbReference type="InterPro" id="IPR037685">
    <property type="entry name" value="RBP11"/>
</dbReference>
<dbReference type="SUPFAM" id="SSF55257">
    <property type="entry name" value="RBP11-like subunits of RNA polymerase"/>
    <property type="match status" value="1"/>
</dbReference>
<dbReference type="PANTHER" id="PTHR13946:SF16">
    <property type="entry name" value="DNA-DIRECTED RNA POLYMERASE II SUBUNIT RPB11"/>
    <property type="match status" value="1"/>
</dbReference>
<evidence type="ECO:0000256" key="1">
    <source>
        <dbReference type="ARBA" id="ARBA00004123"/>
    </source>
</evidence>
<evidence type="ECO:0000256" key="5">
    <source>
        <dbReference type="ARBA" id="ARBA00025751"/>
    </source>
</evidence>
<evidence type="ECO:0000313" key="8">
    <source>
        <dbReference type="Proteomes" id="UP000785679"/>
    </source>
</evidence>
<dbReference type="CDD" id="cd06926">
    <property type="entry name" value="RNAP_II_RPB11"/>
    <property type="match status" value="1"/>
</dbReference>
<dbReference type="AlphaFoldDB" id="A0A8J8T2R3"/>
<dbReference type="InterPro" id="IPR008193">
    <property type="entry name" value="RNA_pol_Rpb11_13-16kDa_CS"/>
</dbReference>
<name>A0A8J8T2R3_HALGN</name>
<dbReference type="PANTHER" id="PTHR13946">
    <property type="entry name" value="DNA-DIRECTED RNA POLYMERASE I,II,III"/>
    <property type="match status" value="1"/>
</dbReference>
<evidence type="ECO:0000259" key="6">
    <source>
        <dbReference type="Pfam" id="PF13656"/>
    </source>
</evidence>
<dbReference type="Proteomes" id="UP000785679">
    <property type="component" value="Unassembled WGS sequence"/>
</dbReference>
<dbReference type="GO" id="GO:0003677">
    <property type="term" value="F:DNA binding"/>
    <property type="evidence" value="ECO:0007669"/>
    <property type="project" value="InterPro"/>
</dbReference>
<dbReference type="GO" id="GO:0046983">
    <property type="term" value="F:protein dimerization activity"/>
    <property type="evidence" value="ECO:0007669"/>
    <property type="project" value="InterPro"/>
</dbReference>
<comment type="subcellular location">
    <subcellularLocation>
        <location evidence="1">Nucleus</location>
    </subcellularLocation>
</comment>
<evidence type="ECO:0000256" key="3">
    <source>
        <dbReference type="ARBA" id="ARBA00023163"/>
    </source>
</evidence>
<evidence type="ECO:0000256" key="4">
    <source>
        <dbReference type="ARBA" id="ARBA00023242"/>
    </source>
</evidence>
<dbReference type="GO" id="GO:0005665">
    <property type="term" value="C:RNA polymerase II, core complex"/>
    <property type="evidence" value="ECO:0007669"/>
    <property type="project" value="InterPro"/>
</dbReference>
<dbReference type="InterPro" id="IPR022905">
    <property type="entry name" value="Rpo11-like"/>
</dbReference>
<dbReference type="GO" id="GO:0003899">
    <property type="term" value="F:DNA-directed RNA polymerase activity"/>
    <property type="evidence" value="ECO:0007669"/>
    <property type="project" value="InterPro"/>
</dbReference>
<dbReference type="OrthoDB" id="10248581at2759"/>
<comment type="caution">
    <text evidence="7">The sequence shown here is derived from an EMBL/GenBank/DDBJ whole genome shotgun (WGS) entry which is preliminary data.</text>
</comment>
<dbReference type="InterPro" id="IPR036603">
    <property type="entry name" value="RBP11-like"/>
</dbReference>
<accession>A0A8J8T2R3</accession>
<protein>
    <recommendedName>
        <fullName evidence="6">DNA-directed RNA polymerase RBP11-like dimerisation domain-containing protein</fullName>
    </recommendedName>
</protein>
<keyword evidence="2" id="KW-0240">DNA-directed RNA polymerase</keyword>
<evidence type="ECO:0000313" key="7">
    <source>
        <dbReference type="EMBL" id="TNV80102.1"/>
    </source>
</evidence>
<dbReference type="HAMAP" id="MF_00261">
    <property type="entry name" value="RNApol_arch_Rpo11"/>
    <property type="match status" value="1"/>
</dbReference>
<dbReference type="PROSITE" id="PS01154">
    <property type="entry name" value="RNA_POL_L_13KD"/>
    <property type="match status" value="1"/>
</dbReference>
<proteinExistence type="inferred from homology"/>
<gene>
    <name evidence="7" type="ORF">FGO68_gene10616</name>
</gene>
<keyword evidence="3" id="KW-0804">Transcription</keyword>
<dbReference type="GO" id="GO:0006366">
    <property type="term" value="P:transcription by RNA polymerase II"/>
    <property type="evidence" value="ECO:0007669"/>
    <property type="project" value="InterPro"/>
</dbReference>
<keyword evidence="4" id="KW-0539">Nucleus</keyword>
<organism evidence="7 8">
    <name type="scientific">Halteria grandinella</name>
    <dbReference type="NCBI Taxonomy" id="5974"/>
    <lineage>
        <taxon>Eukaryota</taxon>
        <taxon>Sar</taxon>
        <taxon>Alveolata</taxon>
        <taxon>Ciliophora</taxon>
        <taxon>Intramacronucleata</taxon>
        <taxon>Spirotrichea</taxon>
        <taxon>Stichotrichia</taxon>
        <taxon>Sporadotrichida</taxon>
        <taxon>Halteriidae</taxon>
        <taxon>Halteria</taxon>
    </lineage>
</organism>